<feature type="compositionally biased region" description="Basic and acidic residues" evidence="1">
    <location>
        <begin position="997"/>
        <end position="1010"/>
    </location>
</feature>
<proteinExistence type="predicted"/>
<feature type="region of interest" description="Disordered" evidence="1">
    <location>
        <begin position="416"/>
        <end position="562"/>
    </location>
</feature>
<feature type="compositionally biased region" description="Low complexity" evidence="1">
    <location>
        <begin position="181"/>
        <end position="206"/>
    </location>
</feature>
<feature type="compositionally biased region" description="Polar residues" evidence="1">
    <location>
        <begin position="596"/>
        <end position="605"/>
    </location>
</feature>
<feature type="compositionally biased region" description="Low complexity" evidence="1">
    <location>
        <begin position="264"/>
        <end position="279"/>
    </location>
</feature>
<feature type="compositionally biased region" description="Low complexity" evidence="1">
    <location>
        <begin position="911"/>
        <end position="920"/>
    </location>
</feature>
<evidence type="ECO:0000313" key="3">
    <source>
        <dbReference type="Proteomes" id="UP000028838"/>
    </source>
</evidence>
<feature type="compositionally biased region" description="Polar residues" evidence="1">
    <location>
        <begin position="1908"/>
        <end position="1917"/>
    </location>
</feature>
<feature type="compositionally biased region" description="Basic and acidic residues" evidence="1">
    <location>
        <begin position="1835"/>
        <end position="1853"/>
    </location>
</feature>
<feature type="compositionally biased region" description="Basic and acidic residues" evidence="1">
    <location>
        <begin position="1763"/>
        <end position="1772"/>
    </location>
</feature>
<feature type="compositionally biased region" description="Basic and acidic residues" evidence="1">
    <location>
        <begin position="1313"/>
        <end position="1329"/>
    </location>
</feature>
<feature type="compositionally biased region" description="Basic and acidic residues" evidence="1">
    <location>
        <begin position="1882"/>
        <end position="1893"/>
    </location>
</feature>
<feature type="compositionally biased region" description="Basic and acidic residues" evidence="1">
    <location>
        <begin position="1651"/>
        <end position="1661"/>
    </location>
</feature>
<feature type="compositionally biased region" description="Basic and acidic residues" evidence="1">
    <location>
        <begin position="1920"/>
        <end position="1970"/>
    </location>
</feature>
<feature type="region of interest" description="Disordered" evidence="1">
    <location>
        <begin position="588"/>
        <end position="920"/>
    </location>
</feature>
<comment type="caution">
    <text evidence="2">The sequence shown here is derived from an EMBL/GenBank/DDBJ whole genome shotgun (WGS) entry which is preliminary data.</text>
</comment>
<feature type="compositionally biased region" description="Polar residues" evidence="1">
    <location>
        <begin position="1496"/>
        <end position="1505"/>
    </location>
</feature>
<gene>
    <name evidence="2" type="ORF">TGFOU_319380B</name>
</gene>
<feature type="compositionally biased region" description="Basic and acidic residues" evidence="1">
    <location>
        <begin position="792"/>
        <end position="812"/>
    </location>
</feature>
<feature type="compositionally biased region" description="Basic and acidic residues" evidence="1">
    <location>
        <begin position="865"/>
        <end position="907"/>
    </location>
</feature>
<feature type="compositionally biased region" description="Basic and acidic residues" evidence="1">
    <location>
        <begin position="1861"/>
        <end position="1872"/>
    </location>
</feature>
<evidence type="ECO:0000313" key="2">
    <source>
        <dbReference type="EMBL" id="KFG43883.1"/>
    </source>
</evidence>
<feature type="compositionally biased region" description="Low complexity" evidence="1">
    <location>
        <begin position="645"/>
        <end position="660"/>
    </location>
</feature>
<name>A0A086KHL5_TOXGO</name>
<feature type="compositionally biased region" description="Basic and acidic residues" evidence="1">
    <location>
        <begin position="315"/>
        <end position="397"/>
    </location>
</feature>
<dbReference type="OrthoDB" id="10472478at2759"/>
<feature type="region of interest" description="Disordered" evidence="1">
    <location>
        <begin position="934"/>
        <end position="1131"/>
    </location>
</feature>
<accession>A0A086KHL5</accession>
<feature type="compositionally biased region" description="Basic and acidic residues" evidence="1">
    <location>
        <begin position="1677"/>
        <end position="1689"/>
    </location>
</feature>
<feature type="compositionally biased region" description="Polar residues" evidence="1">
    <location>
        <begin position="617"/>
        <end position="627"/>
    </location>
</feature>
<feature type="compositionally biased region" description="Low complexity" evidence="1">
    <location>
        <begin position="472"/>
        <end position="484"/>
    </location>
</feature>
<feature type="compositionally biased region" description="Polar residues" evidence="1">
    <location>
        <begin position="1330"/>
        <end position="1339"/>
    </location>
</feature>
<feature type="region of interest" description="Disordered" evidence="1">
    <location>
        <begin position="1710"/>
        <end position="1970"/>
    </location>
</feature>
<feature type="region of interest" description="Disordered" evidence="1">
    <location>
        <begin position="1486"/>
        <end position="1505"/>
    </location>
</feature>
<feature type="compositionally biased region" description="Basic and acidic residues" evidence="1">
    <location>
        <begin position="1078"/>
        <end position="1087"/>
    </location>
</feature>
<dbReference type="EMBL" id="AEYH02002030">
    <property type="protein sequence ID" value="KFG43883.1"/>
    <property type="molecule type" value="Genomic_DNA"/>
</dbReference>
<feature type="region of interest" description="Disordered" evidence="1">
    <location>
        <begin position="1615"/>
        <end position="1689"/>
    </location>
</feature>
<feature type="compositionally biased region" description="Basic and acidic residues" evidence="1">
    <location>
        <begin position="1029"/>
        <end position="1044"/>
    </location>
</feature>
<protein>
    <submittedName>
        <fullName evidence="2">Uncharacterized protein</fullName>
    </submittedName>
</protein>
<organism evidence="2 3">
    <name type="scientific">Toxoplasma gondii FOU</name>
    <dbReference type="NCBI Taxonomy" id="943167"/>
    <lineage>
        <taxon>Eukaryota</taxon>
        <taxon>Sar</taxon>
        <taxon>Alveolata</taxon>
        <taxon>Apicomplexa</taxon>
        <taxon>Conoidasida</taxon>
        <taxon>Coccidia</taxon>
        <taxon>Eucoccidiorida</taxon>
        <taxon>Eimeriorina</taxon>
        <taxon>Sarcocystidae</taxon>
        <taxon>Toxoplasma</taxon>
    </lineage>
</organism>
<feature type="compositionally biased region" description="Polar residues" evidence="1">
    <location>
        <begin position="492"/>
        <end position="504"/>
    </location>
</feature>
<evidence type="ECO:0000256" key="1">
    <source>
        <dbReference type="SAM" id="MobiDB-lite"/>
    </source>
</evidence>
<feature type="region of interest" description="Disordered" evidence="1">
    <location>
        <begin position="1240"/>
        <end position="1272"/>
    </location>
</feature>
<feature type="compositionally biased region" description="Low complexity" evidence="1">
    <location>
        <begin position="1355"/>
        <end position="1375"/>
    </location>
</feature>
<feature type="compositionally biased region" description="Polar residues" evidence="1">
    <location>
        <begin position="663"/>
        <end position="676"/>
    </location>
</feature>
<feature type="compositionally biased region" description="Low complexity" evidence="1">
    <location>
        <begin position="1486"/>
        <end position="1495"/>
    </location>
</feature>
<dbReference type="VEuPathDB" id="ToxoDB:TGFOU_319380B"/>
<dbReference type="Proteomes" id="UP000028838">
    <property type="component" value="Unassembled WGS sequence"/>
</dbReference>
<feature type="region of interest" description="Disordered" evidence="1">
    <location>
        <begin position="264"/>
        <end position="399"/>
    </location>
</feature>
<feature type="region of interest" description="Disordered" evidence="1">
    <location>
        <begin position="1313"/>
        <end position="1375"/>
    </location>
</feature>
<feature type="compositionally biased region" description="Basic and acidic residues" evidence="1">
    <location>
        <begin position="1629"/>
        <end position="1638"/>
    </location>
</feature>
<feature type="compositionally biased region" description="Basic and acidic residues" evidence="1">
    <location>
        <begin position="541"/>
        <end position="556"/>
    </location>
</feature>
<feature type="compositionally biased region" description="Basic and acidic residues" evidence="1">
    <location>
        <begin position="427"/>
        <end position="438"/>
    </location>
</feature>
<feature type="compositionally biased region" description="Polar residues" evidence="1">
    <location>
        <begin position="520"/>
        <end position="535"/>
    </location>
</feature>
<feature type="compositionally biased region" description="Basic and acidic residues" evidence="1">
    <location>
        <begin position="294"/>
        <end position="307"/>
    </location>
</feature>
<feature type="compositionally biased region" description="Basic and acidic residues" evidence="1">
    <location>
        <begin position="1117"/>
        <end position="1131"/>
    </location>
</feature>
<feature type="compositionally biased region" description="Basic and acidic residues" evidence="1">
    <location>
        <begin position="824"/>
        <end position="853"/>
    </location>
</feature>
<feature type="region of interest" description="Disordered" evidence="1">
    <location>
        <begin position="181"/>
        <end position="217"/>
    </location>
</feature>
<reference evidence="2 3" key="1">
    <citation type="submission" date="2014-07" db="EMBL/GenBank/DDBJ databases">
        <authorList>
            <person name="Sibley D."/>
            <person name="Venepally P."/>
            <person name="Karamycheva S."/>
            <person name="Hadjithomas M."/>
            <person name="Khan A."/>
            <person name="Brunk B."/>
            <person name="Roos D."/>
            <person name="Caler E."/>
            <person name="Lorenzi H."/>
        </authorList>
    </citation>
    <scope>NUCLEOTIDE SEQUENCE [LARGE SCALE GENOMIC DNA]</scope>
    <source>
        <strain evidence="2 3">FOU</strain>
    </source>
</reference>
<feature type="compositionally biased region" description="Basic and acidic residues" evidence="1">
    <location>
        <begin position="1784"/>
        <end position="1797"/>
    </location>
</feature>
<sequence>MDAFLHLQERIHFRLRVDVHKTCADASYRRSRILLLLHFFLRGFSPPLPFQEATHMPLLRGCLSLSGTDASEKFRKHRVLLSPTLSAGCLDTVHEDAEATVLVASQKRWIRMPSSGSFQLKQQPLHFAVCHGDLQVRFLVQALPFLASALPEGREETVARGKQSNAPVSVSKCDYAASSPAAPASHIRSNTRTSSSSSRCRSFAPSSPEPRADVECSKERRALREGLQRMQSNSNHAEQPGVAASAGQIAESCQAISHRIFAASSSSSPCGTSSSSGSPLRVSPAVARAQTEQGETRRCVHENEKKLKPASVEAGNREQQQEREGKKREKEEEREAGAQHDEREKREKEIDNAEGEERERKSRGELGTERNECDEDRKAQRSLETNRTHPRLRERVANRQSQLVCLKAQLQLLKPYASAGGSVLSRQRRDDVPSKDLEIDQDAEAPLAKATQRTENAASLESEEERKKYGCSPDPLSPSCASSSPPKPHAGSVSQEVENSQKTAQGAGRKGAVDGDRNSQQRTTVCTPFSRSPSFVVSEGNEEREATVASFERNDKSGVSQTQSVETQLMLHGVCTDAKALDISTPLSSACAEDPPQTQECCESETSVKKLPRDTAASPSQGVSSHPSDAWQPFPATKREPSWMRTRPSVSSLSTLPSFSHCMHSSSAARAATVQTRGAKKEDSSEAFFSAPALPVCKAERDRFSPSGQSEQLLLTPHSAVPSQSSSPPLADEAQRGGAPMMFLGGPAAGGDSGEGDRGGKQGRSACGHSAVGSGKTGGIERSSEAARGARRPGERQSRGGDGDSFRLDGGGRKRRKCRQDLVAFDRNRVWQHPQSEDRARWEGVPKTQDRSVETAQLRGCPARRRQEANENEDSRQTSEGRSPSHRDTRTVEEFRCCSRSVEKRGGTEGGSRSSDSSASLSLFFCATSQEGLRSLRESSRLSPRKAGEPTSCAAWTSAAGVEKGREERQRFSGRGQAATAEAEDEDPEEALCAAEFGDRAEKVDGGHEGDNEEGEPKGSQGRRRTRGKASERDHSGEERETRWRQGKGQLASRAEEPQAAGGAGDKRTSGPTPDGQNEQKERKHLGVTDADETQATERREENEETEETPWATGFKARAEDANKRDTEESANDKWTDCVVPTKFDKCRSSRSFLQAQRNVKSLASLKRLPLLRHLLFCLHGGDLDSLLHEELRCLLGASSSLPSSGASPTPCLPVAAFSASSSPSSCVVSSEANRASEAPLLSSSCPEMETRPSRTLAPDCGGGEEGEQILNGAFPSSLRKREAKAREEDALLKCLQAALQWAERLCQARSGDARREKHRVVEQGENRGQEITSSSTCSRPLYAPVEDPPVTLASSGSSPSLSSSSARSSSFPGEASGRASFASSSFDSCQRGPCLADTGSPATNSMKASCVSSPSQLSSTVLSVSPSFPIRIPVNGAEGEKEEASKIGALALCREQRMMHRVARLKQKLSKLALALSQETQSSSVVNSPLTSSVQTARRPQQRSSPVHLFPLDAAFPAAAPVFFSSSAWSLERPQPASTASASSLPRLVSPLRFPMASGAPSSSPPRLSSSVQVFPSVFRASSPLLPQTAFLASPFPLLEQSVSLPVSLEVGRPQEEARAAEGAATRSEGRVHDASKGETVLQTAAPPEVRGKLRERRGDGGNAQGCSESHGGTWRRSEDAEDEKRVSPEAWNARAYLFKDRNTEEWHHREGRRIAKQTPGIETKTSSTPAPCLALLERPPEPKLPRRVSPGACGASSDIGRFQETDRETRSLPLCSNASGTEHTKLKGEGEEESVKSSSEGEEEKSHTEAPPQLKAAREQGIQGSEGEEEVTDAGRKNGTEKDENGDKNTDVEDADTDEKERRFRRRLEDATPNISTDKPIGRKEGDDWRRPKGTAGNSAGKRNILQVTQASQVHTAKANEQKAEKTGESKKENEDKNKAESKDENREENKDENKVENRPRARERGRA</sequence>